<dbReference type="InterPro" id="IPR023296">
    <property type="entry name" value="Glyco_hydro_beta-prop_sf"/>
</dbReference>
<dbReference type="SUPFAM" id="SSF49303">
    <property type="entry name" value="beta-Galactosidase/glucuronidase domain"/>
    <property type="match status" value="1"/>
</dbReference>
<evidence type="ECO:0000256" key="3">
    <source>
        <dbReference type="ARBA" id="ARBA00022801"/>
    </source>
</evidence>
<keyword evidence="9" id="KW-1185">Reference proteome</keyword>
<keyword evidence="4 8" id="KW-0326">Glycosidase</keyword>
<comment type="similarity">
    <text evidence="1">Belongs to the glycosyl hydrolase 2 family.</text>
</comment>
<evidence type="ECO:0000259" key="6">
    <source>
        <dbReference type="Pfam" id="PF00703"/>
    </source>
</evidence>
<dbReference type="Gene3D" id="2.60.40.10">
    <property type="entry name" value="Immunoglobulins"/>
    <property type="match status" value="1"/>
</dbReference>
<dbReference type="InterPro" id="IPR036156">
    <property type="entry name" value="Beta-gal/glucu_dom_sf"/>
</dbReference>
<feature type="domain" description="Glycoside hydrolase family 2 catalytic" evidence="7">
    <location>
        <begin position="191"/>
        <end position="320"/>
    </location>
</feature>
<dbReference type="Gene3D" id="2.115.10.20">
    <property type="entry name" value="Glycosyl hydrolase domain, family 43"/>
    <property type="match status" value="1"/>
</dbReference>
<dbReference type="CDD" id="cd08986">
    <property type="entry name" value="GH43-like"/>
    <property type="match status" value="1"/>
</dbReference>
<dbReference type="GO" id="GO:0004565">
    <property type="term" value="F:beta-galactosidase activity"/>
    <property type="evidence" value="ECO:0007669"/>
    <property type="project" value="UniProtKB-EC"/>
</dbReference>
<evidence type="ECO:0000313" key="8">
    <source>
        <dbReference type="EMBL" id="TWT86136.1"/>
    </source>
</evidence>
<gene>
    <name evidence="8" type="primary">lacZ</name>
    <name evidence="8" type="ORF">Pla100_61810</name>
</gene>
<evidence type="ECO:0000256" key="2">
    <source>
        <dbReference type="ARBA" id="ARBA00009865"/>
    </source>
</evidence>
<keyword evidence="3 8" id="KW-0378">Hydrolase</keyword>
<dbReference type="PANTHER" id="PTHR42732:SF2">
    <property type="entry name" value="BETA-MANNOSIDASE"/>
    <property type="match status" value="1"/>
</dbReference>
<protein>
    <submittedName>
        <fullName evidence="8">Beta-galactosidase</fullName>
        <ecNumber evidence="8">3.2.1.23</ecNumber>
    </submittedName>
</protein>
<dbReference type="SUPFAM" id="SSF75005">
    <property type="entry name" value="Arabinanase/levansucrase/invertase"/>
    <property type="match status" value="1"/>
</dbReference>
<feature type="domain" description="Glycoside hydrolase family 2 immunoglobulin-like beta-sandwich" evidence="6">
    <location>
        <begin position="46"/>
        <end position="148"/>
    </location>
</feature>
<comment type="similarity">
    <text evidence="2">Belongs to the glycosyl hydrolase 43 family.</text>
</comment>
<reference evidence="8 9" key="1">
    <citation type="submission" date="2019-02" db="EMBL/GenBank/DDBJ databases">
        <title>Deep-cultivation of Planctomycetes and their phenomic and genomic characterization uncovers novel biology.</title>
        <authorList>
            <person name="Wiegand S."/>
            <person name="Jogler M."/>
            <person name="Boedeker C."/>
            <person name="Pinto D."/>
            <person name="Vollmers J."/>
            <person name="Rivas-Marin E."/>
            <person name="Kohn T."/>
            <person name="Peeters S.H."/>
            <person name="Heuer A."/>
            <person name="Rast P."/>
            <person name="Oberbeckmann S."/>
            <person name="Bunk B."/>
            <person name="Jeske O."/>
            <person name="Meyerdierks A."/>
            <person name="Storesund J.E."/>
            <person name="Kallscheuer N."/>
            <person name="Luecker S."/>
            <person name="Lage O.M."/>
            <person name="Pohl T."/>
            <person name="Merkel B.J."/>
            <person name="Hornburger P."/>
            <person name="Mueller R.-W."/>
            <person name="Bruemmer F."/>
            <person name="Labrenz M."/>
            <person name="Spormann A.M."/>
            <person name="Op Den Camp H."/>
            <person name="Overmann J."/>
            <person name="Amann R."/>
            <person name="Jetten M.S.M."/>
            <person name="Mascher T."/>
            <person name="Medema M.H."/>
            <person name="Devos D.P."/>
            <person name="Kaster A.-K."/>
            <person name="Ovreas L."/>
            <person name="Rohde M."/>
            <person name="Galperin M.Y."/>
            <person name="Jogler C."/>
        </authorList>
    </citation>
    <scope>NUCLEOTIDE SEQUENCE [LARGE SCALE GENOMIC DNA]</scope>
    <source>
        <strain evidence="8 9">Pla100</strain>
    </source>
</reference>
<evidence type="ECO:0000259" key="7">
    <source>
        <dbReference type="Pfam" id="PF02836"/>
    </source>
</evidence>
<dbReference type="Gene3D" id="3.20.20.80">
    <property type="entry name" value="Glycosidases"/>
    <property type="match status" value="1"/>
</dbReference>
<sequence>MVVRVEDATEEYQLRGKQVLDAKGIWYTQVSGIWQTVWLERFPQRHITDIKLMPRANSGELNVQVSSNDSAHEGLIVTIRDGKKLVASGTAWRDPSNPTNQSSITIKIPDDVLKLWTPDNPFLYDVNVSIIDQQNRVYDSVQSYAGIRDVGKMKDANGDWRFTLNGETIFHWGPLDQGWWPDGLLTPPSDEAMLFDIEWLKKAGFNMIRKHIKVEPRRYYYHCDRLGMMVWQDQVSGGVNKDAWPEWTRLKPNPVDAVWPPGQHQQFMLELERMIDTLENHPSIVSWVPFNERWGQHLTMEVGKWTVQRDPSRIINIASGGNFWPIGDVVDEHRYPHPGFPFELNENGRFDDFIKVVGEFGGHGYPVKGHLWDANRRNWGYGGLPKNEAEYKERYVTSLKMLNELRGQGIAAGVYTQTTDVEGEINGLMTYDRKVIKIPAEELAELHQSLFTETPQEAAKADQFSKDAFSEVPTDRKPAPVMDAETIRQGLKSHDKALYIKAGWIRDPYITLGPDGYYYLTGTQPNENDPRETTNPYNIGLGDESIVGDQIRAYRSQDLIEWESLGVIFSTDDLYERANNKKKQDAGRIWAPEVHWLGDRWAVVHCPKQVSSLALSSGKELKGPWSHPMKGSMGPRHDPSLFTDDDGTRYLLWGNTMVAPLSDDLTSYTAEPVRIDPSGSRPGPDGKPISRIGHEGATMIKVGGKYVHLGTAWSTDQGRKGSYNLYYSVADKITGPYGPRKFAGRFLGHGTPFKDKNGNWWCTAFFNGNVPPLSREGIETKDIGDNAKTINEQGVTIVPLDVRMLDNGVVFIGAKDVAYATPGPDEAQSF</sequence>
<dbReference type="GO" id="GO:0005975">
    <property type="term" value="P:carbohydrate metabolic process"/>
    <property type="evidence" value="ECO:0007669"/>
    <property type="project" value="InterPro"/>
</dbReference>
<evidence type="ECO:0000256" key="5">
    <source>
        <dbReference type="PIRSR" id="PIRSR606710-2"/>
    </source>
</evidence>
<dbReference type="SUPFAM" id="SSF51445">
    <property type="entry name" value="(Trans)glycosidases"/>
    <property type="match status" value="1"/>
</dbReference>
<evidence type="ECO:0000256" key="1">
    <source>
        <dbReference type="ARBA" id="ARBA00007401"/>
    </source>
</evidence>
<dbReference type="InterPro" id="IPR013783">
    <property type="entry name" value="Ig-like_fold"/>
</dbReference>
<feature type="site" description="Important for catalytic activity, responsible for pKa modulation of the active site Glu and correct orientation of both the proton donor and substrate" evidence="5">
    <location>
        <position position="638"/>
    </location>
</feature>
<dbReference type="Pfam" id="PF00703">
    <property type="entry name" value="Glyco_hydro_2"/>
    <property type="match status" value="1"/>
</dbReference>
<evidence type="ECO:0000313" key="9">
    <source>
        <dbReference type="Proteomes" id="UP000316213"/>
    </source>
</evidence>
<dbReference type="InterPro" id="IPR017853">
    <property type="entry name" value="GH"/>
</dbReference>
<dbReference type="AlphaFoldDB" id="A0A5C5ZFZ5"/>
<dbReference type="InterPro" id="IPR051913">
    <property type="entry name" value="GH2_Domain-Containing"/>
</dbReference>
<dbReference type="EMBL" id="SJPM01000040">
    <property type="protein sequence ID" value="TWT86136.1"/>
    <property type="molecule type" value="Genomic_DNA"/>
</dbReference>
<dbReference type="InterPro" id="IPR006710">
    <property type="entry name" value="Glyco_hydro_43"/>
</dbReference>
<name>A0A5C5ZFZ5_9BACT</name>
<accession>A0A5C5ZFZ5</accession>
<proteinExistence type="inferred from homology"/>
<dbReference type="PANTHER" id="PTHR42732">
    <property type="entry name" value="BETA-GALACTOSIDASE"/>
    <property type="match status" value="1"/>
</dbReference>
<comment type="caution">
    <text evidence="8">The sequence shown here is derived from an EMBL/GenBank/DDBJ whole genome shotgun (WGS) entry which is preliminary data.</text>
</comment>
<dbReference type="InterPro" id="IPR006102">
    <property type="entry name" value="Ig-like_GH2"/>
</dbReference>
<dbReference type="Pfam" id="PF02836">
    <property type="entry name" value="Glyco_hydro_2_C"/>
    <property type="match status" value="1"/>
</dbReference>
<dbReference type="Pfam" id="PF04616">
    <property type="entry name" value="Glyco_hydro_43"/>
    <property type="match status" value="1"/>
</dbReference>
<dbReference type="InterPro" id="IPR006103">
    <property type="entry name" value="Glyco_hydro_2_cat"/>
</dbReference>
<dbReference type="Proteomes" id="UP000316213">
    <property type="component" value="Unassembled WGS sequence"/>
</dbReference>
<organism evidence="8 9">
    <name type="scientific">Neorhodopirellula pilleata</name>
    <dbReference type="NCBI Taxonomy" id="2714738"/>
    <lineage>
        <taxon>Bacteria</taxon>
        <taxon>Pseudomonadati</taxon>
        <taxon>Planctomycetota</taxon>
        <taxon>Planctomycetia</taxon>
        <taxon>Pirellulales</taxon>
        <taxon>Pirellulaceae</taxon>
        <taxon>Neorhodopirellula</taxon>
    </lineage>
</organism>
<evidence type="ECO:0000256" key="4">
    <source>
        <dbReference type="ARBA" id="ARBA00023295"/>
    </source>
</evidence>
<dbReference type="EC" id="3.2.1.23" evidence="8"/>